<accession>A0ABR5Y501</accession>
<gene>
    <name evidence="1" type="ORF">AUP40_11890</name>
</gene>
<proteinExistence type="predicted"/>
<sequence>MMQDDLRERDDLQVFICMSQVWGEEYSFFFAEYVLPSFLSQGNLGEGHSCKYEFHLFTTKQDWKRIDRYPSIRALEGVTNLVVRFIELEKGRNTFDVMNECQEKIAREAQDRDLPAIYLQPDAILSDGCIRSVVAHWRNGIRCFLIPGVRANKESFVPKLYMNRDLSSGVVSLKSAEIVDHLVGNLHEISASLCIDSEFFSSHPSHVYFVDEGKGLAAVCAHVHPLMVHATLRAGFDRSTLDGVYVHNAVSDKRLIHTVYDSGECVVVEISSSKKNFGEYLAQKFDWMNYMAWAIKFTTPTQRYFMLQPYLLKGTSWENGCSVEKRARGFIDHFHEQMKSRFSSWYWRNLLGSSFDKASHVMRMIGNRISRLPYIGTGFRCTVSCYVRLRVFAGKIRNNVRLHISHFKREKWINEYGAQEMHPIYIDSCAVNSEISQVIRKTGNILNFMVLNESLRFNIGNNIKKNESIEVKSFADFNHAKMVLRRGKIFSSYDAVLLIDTDYDLIQFFSEIHAECFEGLRNVILVVSYVNPDLIFSKKRKFRTGDKVISFLESYGSEYLTYIYSPRINDVIWIPGFLYKIEAIKKFAMLCCSCALWGRRFFVEGRQYQVSESGADRRWSYAVCRLQKDQLSAIVSKMNQKI</sequence>
<keyword evidence="2" id="KW-1185">Reference proteome</keyword>
<protein>
    <submittedName>
        <fullName evidence="1">Uncharacterized protein</fullName>
    </submittedName>
</protein>
<evidence type="ECO:0000313" key="1">
    <source>
        <dbReference type="EMBL" id="KZD05702.1"/>
    </source>
</evidence>
<dbReference type="EMBL" id="LPXL01000010">
    <property type="protein sequence ID" value="KZD05702.1"/>
    <property type="molecule type" value="Genomic_DNA"/>
</dbReference>
<name>A0ABR5Y501_9PROT</name>
<dbReference type="Proteomes" id="UP000076167">
    <property type="component" value="Unassembled WGS sequence"/>
</dbReference>
<evidence type="ECO:0000313" key="2">
    <source>
        <dbReference type="Proteomes" id="UP000076167"/>
    </source>
</evidence>
<reference evidence="1 2" key="1">
    <citation type="submission" date="2015-12" db="EMBL/GenBank/DDBJ databases">
        <title>Genome sequence of Thalassospira xiamenensis MCCC 1A03005.</title>
        <authorList>
            <person name="Lu L."/>
            <person name="Lai Q."/>
            <person name="Shao Z."/>
            <person name="Qian P."/>
        </authorList>
    </citation>
    <scope>NUCLEOTIDE SEQUENCE [LARGE SCALE GENOMIC DNA]</scope>
    <source>
        <strain evidence="1 2">MCCC 1A03005</strain>
    </source>
</reference>
<comment type="caution">
    <text evidence="1">The sequence shown here is derived from an EMBL/GenBank/DDBJ whole genome shotgun (WGS) entry which is preliminary data.</text>
</comment>
<dbReference type="RefSeq" id="WP_063093185.1">
    <property type="nucleotide sequence ID" value="NZ_JAINWB010000019.1"/>
</dbReference>
<organism evidence="1 2">
    <name type="scientific">Thalassospira xiamenensis</name>
    <dbReference type="NCBI Taxonomy" id="220697"/>
    <lineage>
        <taxon>Bacteria</taxon>
        <taxon>Pseudomonadati</taxon>
        <taxon>Pseudomonadota</taxon>
        <taxon>Alphaproteobacteria</taxon>
        <taxon>Rhodospirillales</taxon>
        <taxon>Thalassospiraceae</taxon>
        <taxon>Thalassospira</taxon>
    </lineage>
</organism>